<dbReference type="AlphaFoldDB" id="A0AAW0LZW6"/>
<sequence length="29" mass="3092">MAVRLIAQATQAILWTSQMSLAGSMIKNG</sequence>
<comment type="caution">
    <text evidence="1">The sequence shown here is derived from an EMBL/GenBank/DDBJ whole genome shotgun (WGS) entry which is preliminary data.</text>
</comment>
<protein>
    <submittedName>
        <fullName evidence="1">Uncharacterized protein</fullName>
    </submittedName>
</protein>
<accession>A0AAW0LZW6</accession>
<dbReference type="EMBL" id="PKMF04000032">
    <property type="protein sequence ID" value="KAK7856945.1"/>
    <property type="molecule type" value="Genomic_DNA"/>
</dbReference>
<evidence type="ECO:0000313" key="1">
    <source>
        <dbReference type="EMBL" id="KAK7856945.1"/>
    </source>
</evidence>
<organism evidence="1">
    <name type="scientific">Quercus suber</name>
    <name type="common">Cork oak</name>
    <dbReference type="NCBI Taxonomy" id="58331"/>
    <lineage>
        <taxon>Eukaryota</taxon>
        <taxon>Viridiplantae</taxon>
        <taxon>Streptophyta</taxon>
        <taxon>Embryophyta</taxon>
        <taxon>Tracheophyta</taxon>
        <taxon>Spermatophyta</taxon>
        <taxon>Magnoliopsida</taxon>
        <taxon>eudicotyledons</taxon>
        <taxon>Gunneridae</taxon>
        <taxon>Pentapetalae</taxon>
        <taxon>rosids</taxon>
        <taxon>fabids</taxon>
        <taxon>Fagales</taxon>
        <taxon>Fagaceae</taxon>
        <taxon>Quercus</taxon>
    </lineage>
</organism>
<reference evidence="1" key="3">
    <citation type="submission" date="2023-07" db="EMBL/GenBank/DDBJ databases">
        <title>An improved reference 1 genome and first organelle genomes of Quercus suber.</title>
        <authorList>
            <consortium name="Genosuber Consortium"/>
            <person name="Usie A."/>
            <person name="Serra O."/>
            <person name="Barros P."/>
        </authorList>
    </citation>
    <scope>NUCLEOTIDE SEQUENCE</scope>
    <source>
        <strain evidence="1">HL8</strain>
        <tissue evidence="1">Leaves</tissue>
    </source>
</reference>
<proteinExistence type="predicted"/>
<reference evidence="1" key="2">
    <citation type="journal article" date="2018" name="Sci. Data">
        <title>The draft genome sequence of cork oak.</title>
        <authorList>
            <person name="Ramos A.M."/>
            <person name="Usie A."/>
            <person name="Barbosa P."/>
            <person name="Barros P.M."/>
            <person name="Capote T."/>
            <person name="Chaves I."/>
            <person name="Simoes F."/>
            <person name="Abreu I."/>
            <person name="Carrasquinho I."/>
            <person name="Faro C."/>
            <person name="Guimaraes J.B."/>
            <person name="Mendonca D."/>
            <person name="Nobrega F."/>
            <person name="Rodrigues L."/>
            <person name="Saibo N.J.M."/>
            <person name="Varela M.C."/>
            <person name="Egas C."/>
            <person name="Matos J."/>
            <person name="Miguel C.M."/>
            <person name="Oliveira M.M."/>
            <person name="Ricardo C.P."/>
            <person name="Goncalves S."/>
        </authorList>
    </citation>
    <scope>NUCLEOTIDE SEQUENCE [LARGE SCALE GENOMIC DNA]</scope>
    <source>
        <strain evidence="1">HL8</strain>
    </source>
</reference>
<gene>
    <name evidence="1" type="ORF">CFP56_020988</name>
</gene>
<reference evidence="1" key="1">
    <citation type="submission" date="2017-12" db="EMBL/GenBank/DDBJ databases">
        <authorList>
            <person name="Barbosa P."/>
            <person name="Usie A."/>
            <person name="Ramos A.M."/>
        </authorList>
    </citation>
    <scope>NUCLEOTIDE SEQUENCE</scope>
    <source>
        <strain evidence="1">HL8</strain>
        <tissue evidence="1">Leaves</tissue>
    </source>
</reference>
<name>A0AAW0LZW6_QUESU</name>